<proteinExistence type="predicted"/>
<protein>
    <submittedName>
        <fullName evidence="2">DUF3021 family protein</fullName>
    </submittedName>
</protein>
<gene>
    <name evidence="2" type="ORF">QR695_06255</name>
</gene>
<keyword evidence="1" id="KW-0472">Membrane</keyword>
<feature type="transmembrane region" description="Helical" evidence="1">
    <location>
        <begin position="33"/>
        <end position="54"/>
    </location>
</feature>
<accession>A0ABT7MN45</accession>
<keyword evidence="1" id="KW-1133">Transmembrane helix</keyword>
<dbReference type="InterPro" id="IPR021560">
    <property type="entry name" value="DUF3021"/>
</dbReference>
<keyword evidence="3" id="KW-1185">Reference proteome</keyword>
<comment type="caution">
    <text evidence="2">The sequence shown here is derived from an EMBL/GenBank/DDBJ whole genome shotgun (WGS) entry which is preliminary data.</text>
</comment>
<evidence type="ECO:0000313" key="2">
    <source>
        <dbReference type="EMBL" id="MDL5376608.1"/>
    </source>
</evidence>
<dbReference type="Pfam" id="PF11457">
    <property type="entry name" value="DUF3021"/>
    <property type="match status" value="1"/>
</dbReference>
<reference evidence="2 3" key="1">
    <citation type="submission" date="2023-06" db="EMBL/GenBank/DDBJ databases">
        <title>Influencing factors and mechanism of Cr(VI) reduction by facultative anaerobic Exiguobacterium sp. PY14.</title>
        <authorList>
            <person name="Zou L."/>
        </authorList>
    </citation>
    <scope>NUCLEOTIDE SEQUENCE [LARGE SCALE GENOMIC DNA]</scope>
    <source>
        <strain evidence="2 3">PY14</strain>
    </source>
</reference>
<name>A0ABT7MN45_9BACL</name>
<dbReference type="EMBL" id="JASWER010000003">
    <property type="protein sequence ID" value="MDL5376608.1"/>
    <property type="molecule type" value="Genomic_DNA"/>
</dbReference>
<feature type="transmembrane region" description="Helical" evidence="1">
    <location>
        <begin position="66"/>
        <end position="85"/>
    </location>
</feature>
<evidence type="ECO:0000313" key="3">
    <source>
        <dbReference type="Proteomes" id="UP001230807"/>
    </source>
</evidence>
<keyword evidence="1" id="KW-0812">Transmembrane</keyword>
<dbReference type="RefSeq" id="WP_214832045.1">
    <property type="nucleotide sequence ID" value="NZ_CP183077.1"/>
</dbReference>
<organism evidence="2 3">
    <name type="scientific">Exiguobacterium mexicanum</name>
    <dbReference type="NCBI Taxonomy" id="340146"/>
    <lineage>
        <taxon>Bacteria</taxon>
        <taxon>Bacillati</taxon>
        <taxon>Bacillota</taxon>
        <taxon>Bacilli</taxon>
        <taxon>Bacillales</taxon>
        <taxon>Bacillales Family XII. Incertae Sedis</taxon>
        <taxon>Exiguobacterium</taxon>
    </lineage>
</organism>
<dbReference type="Proteomes" id="UP001230807">
    <property type="component" value="Unassembled WGS sequence"/>
</dbReference>
<feature type="transmembrane region" description="Helical" evidence="1">
    <location>
        <begin position="7"/>
        <end position="27"/>
    </location>
</feature>
<feature type="transmembrane region" description="Helical" evidence="1">
    <location>
        <begin position="97"/>
        <end position="116"/>
    </location>
</feature>
<sequence>MSLLKTGLVRGVKWFMLFGLLAMYQWWNENVEGVHRMLVYSGMAFFLGLTSVIYEVRRWSFPKQILIHWATMHVTILPLVIFSGFLPVSSLRDVLMVYLKFNVSGLVLFTLSRMLLKVRQQIKTS</sequence>
<evidence type="ECO:0000256" key="1">
    <source>
        <dbReference type="SAM" id="Phobius"/>
    </source>
</evidence>